<dbReference type="Proteomes" id="UP001185069">
    <property type="component" value="Unassembled WGS sequence"/>
</dbReference>
<reference evidence="12 13" key="1">
    <citation type="submission" date="2023-07" db="EMBL/GenBank/DDBJ databases">
        <title>Sequencing the genomes of 1000 actinobacteria strains.</title>
        <authorList>
            <person name="Klenk H.-P."/>
        </authorList>
    </citation>
    <scope>NUCLEOTIDE SEQUENCE [LARGE SCALE GENOMIC DNA]</scope>
    <source>
        <strain evidence="12 13">DSM 14555</strain>
    </source>
</reference>
<dbReference type="EC" id="5.6.2.3" evidence="9"/>
<keyword evidence="5 12" id="KW-0347">Helicase</keyword>
<keyword evidence="8" id="KW-0413">Isomerase</keyword>
<evidence type="ECO:0000256" key="9">
    <source>
        <dbReference type="ARBA" id="ARBA00044969"/>
    </source>
</evidence>
<evidence type="ECO:0000313" key="13">
    <source>
        <dbReference type="Proteomes" id="UP001185069"/>
    </source>
</evidence>
<keyword evidence="13" id="KW-1185">Reference proteome</keyword>
<dbReference type="InterPro" id="IPR027417">
    <property type="entry name" value="P-loop_NTPase"/>
</dbReference>
<dbReference type="InterPro" id="IPR007694">
    <property type="entry name" value="DNA_helicase_DnaB-like_C"/>
</dbReference>
<dbReference type="EMBL" id="JAVDQF010000001">
    <property type="protein sequence ID" value="MDR6270638.1"/>
    <property type="molecule type" value="Genomic_DNA"/>
</dbReference>
<evidence type="ECO:0000256" key="2">
    <source>
        <dbReference type="ARBA" id="ARBA00022705"/>
    </source>
</evidence>
<evidence type="ECO:0000256" key="10">
    <source>
        <dbReference type="ARBA" id="ARBA00048954"/>
    </source>
</evidence>
<feature type="domain" description="SF4 helicase" evidence="11">
    <location>
        <begin position="164"/>
        <end position="422"/>
    </location>
</feature>
<organism evidence="12 13">
    <name type="scientific">Arthrobacter russicus</name>
    <dbReference type="NCBI Taxonomy" id="172040"/>
    <lineage>
        <taxon>Bacteria</taxon>
        <taxon>Bacillati</taxon>
        <taxon>Actinomycetota</taxon>
        <taxon>Actinomycetes</taxon>
        <taxon>Micrococcales</taxon>
        <taxon>Micrococcaceae</taxon>
        <taxon>Arthrobacter</taxon>
    </lineage>
</organism>
<keyword evidence="3" id="KW-0547">Nucleotide-binding</keyword>
<evidence type="ECO:0000256" key="1">
    <source>
        <dbReference type="ARBA" id="ARBA00008428"/>
    </source>
</evidence>
<comment type="caution">
    <text evidence="12">The sequence shown here is derived from an EMBL/GenBank/DDBJ whole genome shotgun (WGS) entry which is preliminary data.</text>
</comment>
<dbReference type="InterPro" id="IPR036185">
    <property type="entry name" value="DNA_heli_DnaB-like_N_sf"/>
</dbReference>
<accession>A0ABU1JDW5</accession>
<dbReference type="RefSeq" id="WP_309799832.1">
    <property type="nucleotide sequence ID" value="NZ_BAAAHY010000004.1"/>
</dbReference>
<dbReference type="SUPFAM" id="SSF48024">
    <property type="entry name" value="N-terminal domain of DnaB helicase"/>
    <property type="match status" value="1"/>
</dbReference>
<dbReference type="Gene3D" id="1.10.860.10">
    <property type="entry name" value="DNAb Helicase, Chain A"/>
    <property type="match status" value="1"/>
</dbReference>
<dbReference type="InterPro" id="IPR007693">
    <property type="entry name" value="DNA_helicase_DnaB-like_N"/>
</dbReference>
<comment type="catalytic activity">
    <reaction evidence="10">
        <text>ATP + H2O = ADP + phosphate + H(+)</text>
        <dbReference type="Rhea" id="RHEA:13065"/>
        <dbReference type="ChEBI" id="CHEBI:15377"/>
        <dbReference type="ChEBI" id="CHEBI:15378"/>
        <dbReference type="ChEBI" id="CHEBI:30616"/>
        <dbReference type="ChEBI" id="CHEBI:43474"/>
        <dbReference type="ChEBI" id="CHEBI:456216"/>
        <dbReference type="EC" id="5.6.2.3"/>
    </reaction>
</comment>
<name>A0ABU1JDW5_9MICC</name>
<dbReference type="PROSITE" id="PS51199">
    <property type="entry name" value="SF4_HELICASE"/>
    <property type="match status" value="1"/>
</dbReference>
<comment type="similarity">
    <text evidence="1">Belongs to the helicase family. DnaB subfamily.</text>
</comment>
<evidence type="ECO:0000256" key="3">
    <source>
        <dbReference type="ARBA" id="ARBA00022741"/>
    </source>
</evidence>
<dbReference type="Pfam" id="PF03796">
    <property type="entry name" value="DnaB_C"/>
    <property type="match status" value="1"/>
</dbReference>
<keyword evidence="6" id="KW-0067">ATP-binding</keyword>
<evidence type="ECO:0000259" key="11">
    <source>
        <dbReference type="PROSITE" id="PS51199"/>
    </source>
</evidence>
<proteinExistence type="inferred from homology"/>
<evidence type="ECO:0000256" key="7">
    <source>
        <dbReference type="ARBA" id="ARBA00023125"/>
    </source>
</evidence>
<dbReference type="PANTHER" id="PTHR30153:SF2">
    <property type="entry name" value="REPLICATIVE DNA HELICASE"/>
    <property type="match status" value="1"/>
</dbReference>
<dbReference type="Pfam" id="PF00772">
    <property type="entry name" value="DnaB"/>
    <property type="match status" value="1"/>
</dbReference>
<evidence type="ECO:0000256" key="5">
    <source>
        <dbReference type="ARBA" id="ARBA00022806"/>
    </source>
</evidence>
<sequence>MSPRHDLEAEKLLLGACISDQRIVRDLTVTAEDFYSPIHQEIWQMITDMDRANEPIDPVTLGQRIFTAGVRGLKPDYASHLHGLVFTTAAAARHAQIVVGLARLRRVAEVGARLEQISANADVESVGAALEDARSSLDASLAREATGGGASFHEALLEAMDEWGKEITPGVPTGWADLDDAFNGGWKPGQLTIVGARPAVGKTVIAGCAAVAAAQHGVGYFSLEMSRTEAVGRMAAAARRIELGRFGRHELTDSDWARLAELAAASQEWKLMVDNRSRLSMAQVRSTVRSWSRKFHPRLVIIDYLQILRPADERNDTRERQVNRLAEDCKLLAREFDVHVLALAQVGRGSTMRTDKRPTMSDLRESGGIEAHADNIILLHRADDRPGEIEFNIEKNRHGKTAILPMAWAPYYGQVRDLHREKA</sequence>
<evidence type="ECO:0000256" key="6">
    <source>
        <dbReference type="ARBA" id="ARBA00022840"/>
    </source>
</evidence>
<evidence type="ECO:0000313" key="12">
    <source>
        <dbReference type="EMBL" id="MDR6270638.1"/>
    </source>
</evidence>
<evidence type="ECO:0000256" key="8">
    <source>
        <dbReference type="ARBA" id="ARBA00023235"/>
    </source>
</evidence>
<dbReference type="SUPFAM" id="SSF52540">
    <property type="entry name" value="P-loop containing nucleoside triphosphate hydrolases"/>
    <property type="match status" value="1"/>
</dbReference>
<keyword evidence="2" id="KW-0235">DNA replication</keyword>
<dbReference type="PANTHER" id="PTHR30153">
    <property type="entry name" value="REPLICATIVE DNA HELICASE DNAB"/>
    <property type="match status" value="1"/>
</dbReference>
<keyword evidence="7" id="KW-0238">DNA-binding</keyword>
<dbReference type="Gene3D" id="3.40.50.300">
    <property type="entry name" value="P-loop containing nucleotide triphosphate hydrolases"/>
    <property type="match status" value="1"/>
</dbReference>
<evidence type="ECO:0000256" key="4">
    <source>
        <dbReference type="ARBA" id="ARBA00022801"/>
    </source>
</evidence>
<dbReference type="GO" id="GO:0016787">
    <property type="term" value="F:hydrolase activity"/>
    <property type="evidence" value="ECO:0007669"/>
    <property type="project" value="UniProtKB-KW"/>
</dbReference>
<protein>
    <recommendedName>
        <fullName evidence="9">DNA 5'-3' helicase</fullName>
        <ecNumber evidence="9">5.6.2.3</ecNumber>
    </recommendedName>
</protein>
<dbReference type="InterPro" id="IPR016136">
    <property type="entry name" value="DNA_helicase_N/primase_C"/>
</dbReference>
<gene>
    <name evidence="12" type="ORF">JOE69_002876</name>
</gene>
<keyword evidence="4 12" id="KW-0378">Hydrolase</keyword>
<dbReference type="GO" id="GO:0003678">
    <property type="term" value="F:DNA helicase activity"/>
    <property type="evidence" value="ECO:0007669"/>
    <property type="project" value="UniProtKB-EC"/>
</dbReference>